<accession>A0A1W2WR38</accession>
<dbReference type="GeneTree" id="ENSGT00940000168115"/>
<evidence type="ECO:0000256" key="7">
    <source>
        <dbReference type="ARBA" id="ARBA00022958"/>
    </source>
</evidence>
<keyword evidence="10 13" id="KW-0472">Membrane</keyword>
<evidence type="ECO:0000256" key="12">
    <source>
        <dbReference type="RuleBase" id="RU003857"/>
    </source>
</evidence>
<evidence type="ECO:0000256" key="6">
    <source>
        <dbReference type="ARBA" id="ARBA00022826"/>
    </source>
</evidence>
<gene>
    <name evidence="15" type="primary">LOC100183963</name>
</gene>
<feature type="transmembrane region" description="Helical" evidence="13">
    <location>
        <begin position="125"/>
        <end position="148"/>
    </location>
</feature>
<evidence type="ECO:0000256" key="11">
    <source>
        <dbReference type="ARBA" id="ARBA00023303"/>
    </source>
</evidence>
<dbReference type="GO" id="GO:0015271">
    <property type="term" value="F:outward rectifier potassium channel activity"/>
    <property type="evidence" value="ECO:0000318"/>
    <property type="project" value="GO_Central"/>
</dbReference>
<dbReference type="Proteomes" id="UP000008144">
    <property type="component" value="Chromosome 6"/>
</dbReference>
<reference evidence="15" key="3">
    <citation type="submission" date="2025-08" db="UniProtKB">
        <authorList>
            <consortium name="Ensembl"/>
        </authorList>
    </citation>
    <scope>IDENTIFICATION</scope>
</reference>
<feature type="transmembrane region" description="Helical" evidence="13">
    <location>
        <begin position="100"/>
        <end position="119"/>
    </location>
</feature>
<feature type="transmembrane region" description="Helical" evidence="13">
    <location>
        <begin position="175"/>
        <end position="196"/>
    </location>
</feature>
<evidence type="ECO:0000256" key="13">
    <source>
        <dbReference type="SAM" id="Phobius"/>
    </source>
</evidence>
<dbReference type="EMBL" id="EAAA01002265">
    <property type="status" value="NOT_ANNOTATED_CDS"/>
    <property type="molecule type" value="Genomic_DNA"/>
</dbReference>
<evidence type="ECO:0000256" key="8">
    <source>
        <dbReference type="ARBA" id="ARBA00022989"/>
    </source>
</evidence>
<evidence type="ECO:0000313" key="16">
    <source>
        <dbReference type="Proteomes" id="UP000008144"/>
    </source>
</evidence>
<organism evidence="15 16">
    <name type="scientific">Ciona intestinalis</name>
    <name type="common">Transparent sea squirt</name>
    <name type="synonym">Ascidia intestinalis</name>
    <dbReference type="NCBI Taxonomy" id="7719"/>
    <lineage>
        <taxon>Eukaryota</taxon>
        <taxon>Metazoa</taxon>
        <taxon>Chordata</taxon>
        <taxon>Tunicata</taxon>
        <taxon>Ascidiacea</taxon>
        <taxon>Phlebobranchia</taxon>
        <taxon>Cionidae</taxon>
        <taxon>Ciona</taxon>
    </lineage>
</organism>
<reference evidence="15" key="2">
    <citation type="journal article" date="2008" name="Genome Biol.">
        <title>Improved genome assembly and evidence-based global gene model set for the chordate Ciona intestinalis: new insight into intron and operon populations.</title>
        <authorList>
            <person name="Satou Y."/>
            <person name="Mineta K."/>
            <person name="Ogasawara M."/>
            <person name="Sasakura Y."/>
            <person name="Shoguchi E."/>
            <person name="Ueno K."/>
            <person name="Yamada L."/>
            <person name="Matsumoto J."/>
            <person name="Wasserscheid J."/>
            <person name="Dewar K."/>
            <person name="Wiley G.B."/>
            <person name="Macmil S.L."/>
            <person name="Roe B.A."/>
            <person name="Zeller R.W."/>
            <person name="Hastings K.E."/>
            <person name="Lemaire P."/>
            <person name="Lindquist E."/>
            <person name="Endo T."/>
            <person name="Hotta K."/>
            <person name="Inaba K."/>
        </authorList>
    </citation>
    <scope>NUCLEOTIDE SEQUENCE [LARGE SCALE GENOMIC DNA]</scope>
    <source>
        <strain evidence="15">wild type</strain>
    </source>
</reference>
<name>H2XQX8_CIOIN</name>
<dbReference type="Gene3D" id="1.10.287.70">
    <property type="match status" value="1"/>
</dbReference>
<dbReference type="OMA" id="CQRTITE"/>
<evidence type="ECO:0000256" key="1">
    <source>
        <dbReference type="ARBA" id="ARBA00004141"/>
    </source>
</evidence>
<reference evidence="15" key="4">
    <citation type="submission" date="2025-09" db="UniProtKB">
        <authorList>
            <consortium name="Ensembl"/>
        </authorList>
    </citation>
    <scope>IDENTIFICATION</scope>
</reference>
<evidence type="ECO:0000313" key="15">
    <source>
        <dbReference type="Ensembl" id="ENSCINP00000032062.1"/>
    </source>
</evidence>
<feature type="transmembrane region" description="Helical" evidence="13">
    <location>
        <begin position="240"/>
        <end position="264"/>
    </location>
</feature>
<feature type="domain" description="Potassium channel" evidence="14">
    <location>
        <begin position="95"/>
        <end position="153"/>
    </location>
</feature>
<comment type="similarity">
    <text evidence="2 12">Belongs to the two pore domain potassium channel (TC 1.A.1.8) family.</text>
</comment>
<keyword evidence="11 12" id="KW-0407">Ion channel</keyword>
<keyword evidence="4" id="KW-0633">Potassium transport</keyword>
<sequence>MKWLYILVLIFLYFVYLLVGAGVFVALEFSREELECQRTITEIGEVAAKVNSNLSNANGSNDNLTGEDFRNLIQLIREAPQNGVQFDSNQTASCAHNWDFHNALFFAGTVVTTIGYGNISPQTFGGRVFCIFYAAIGIPLFAIMFAAIGEKLSKLFKRLDTKLTKKTRSSILRKAFVFVVTAGTLLLFCCVIPAFVFVAVEKWDYNEAFYYSFITLTTIGFGDFVVGTDADLSYATIYKVAVYLWILFGLAYMATVISIVSGYMHDTAKPKKNDSNTSAKPTEDGVDGEFHVTEDEVIPNKYIHENELPLDGDSTSNKVSTVAF</sequence>
<dbReference type="Ensembl" id="ENSCINT00000035674.1">
    <property type="protein sequence ID" value="ENSCINP00000032062.1"/>
    <property type="gene ID" value="ENSCING00000022352.1"/>
</dbReference>
<accession>H2XQX8</accession>
<feature type="domain" description="Potassium channel" evidence="14">
    <location>
        <begin position="185"/>
        <end position="263"/>
    </location>
</feature>
<evidence type="ECO:0000256" key="4">
    <source>
        <dbReference type="ARBA" id="ARBA00022538"/>
    </source>
</evidence>
<dbReference type="SUPFAM" id="SSF81324">
    <property type="entry name" value="Voltage-gated potassium channels"/>
    <property type="match status" value="2"/>
</dbReference>
<evidence type="ECO:0000259" key="14">
    <source>
        <dbReference type="Pfam" id="PF07885"/>
    </source>
</evidence>
<dbReference type="GeneID" id="100183963"/>
<dbReference type="InterPro" id="IPR003092">
    <property type="entry name" value="2pore_dom_K_chnl_TASK"/>
</dbReference>
<dbReference type="InterPro" id="IPR003280">
    <property type="entry name" value="2pore_dom_K_chnl"/>
</dbReference>
<comment type="subcellular location">
    <subcellularLocation>
        <location evidence="1">Membrane</location>
        <topology evidence="1">Multi-pass membrane protein</topology>
    </subcellularLocation>
</comment>
<evidence type="ECO:0000256" key="5">
    <source>
        <dbReference type="ARBA" id="ARBA00022692"/>
    </source>
</evidence>
<dbReference type="RefSeq" id="XP_004226141.1">
    <property type="nucleotide sequence ID" value="XM_004226093.2"/>
</dbReference>
<feature type="transmembrane region" description="Helical" evidence="13">
    <location>
        <begin position="6"/>
        <end position="27"/>
    </location>
</feature>
<dbReference type="PANTHER" id="PTHR11003">
    <property type="entry name" value="POTASSIUM CHANNEL, SUBFAMILY K"/>
    <property type="match status" value="1"/>
</dbReference>
<keyword evidence="3 12" id="KW-0813">Transport</keyword>
<dbReference type="HOGENOM" id="CLU_022504_1_1_1"/>
<proteinExistence type="inferred from homology"/>
<evidence type="ECO:0000256" key="10">
    <source>
        <dbReference type="ARBA" id="ARBA00023136"/>
    </source>
</evidence>
<dbReference type="FunFam" id="1.10.287.70:FF:000193">
    <property type="entry name" value="Uncharacterized protein, isoform A"/>
    <property type="match status" value="1"/>
</dbReference>
<reference evidence="16" key="1">
    <citation type="journal article" date="2002" name="Science">
        <title>The draft genome of Ciona intestinalis: insights into chordate and vertebrate origins.</title>
        <authorList>
            <person name="Dehal P."/>
            <person name="Satou Y."/>
            <person name="Campbell R.K."/>
            <person name="Chapman J."/>
            <person name="Degnan B."/>
            <person name="De Tomaso A."/>
            <person name="Davidson B."/>
            <person name="Di Gregorio A."/>
            <person name="Gelpke M."/>
            <person name="Goodstein D.M."/>
            <person name="Harafuji N."/>
            <person name="Hastings K.E."/>
            <person name="Ho I."/>
            <person name="Hotta K."/>
            <person name="Huang W."/>
            <person name="Kawashima T."/>
            <person name="Lemaire P."/>
            <person name="Martinez D."/>
            <person name="Meinertzhagen I.A."/>
            <person name="Necula S."/>
            <person name="Nonaka M."/>
            <person name="Putnam N."/>
            <person name="Rash S."/>
            <person name="Saiga H."/>
            <person name="Satake M."/>
            <person name="Terry A."/>
            <person name="Yamada L."/>
            <person name="Wang H.G."/>
            <person name="Awazu S."/>
            <person name="Azumi K."/>
            <person name="Boore J."/>
            <person name="Branno M."/>
            <person name="Chin-Bow S."/>
            <person name="DeSantis R."/>
            <person name="Doyle S."/>
            <person name="Francino P."/>
            <person name="Keys D.N."/>
            <person name="Haga S."/>
            <person name="Hayashi H."/>
            <person name="Hino K."/>
            <person name="Imai K.S."/>
            <person name="Inaba K."/>
            <person name="Kano S."/>
            <person name="Kobayashi K."/>
            <person name="Kobayashi M."/>
            <person name="Lee B.I."/>
            <person name="Makabe K.W."/>
            <person name="Manohar C."/>
            <person name="Matassi G."/>
            <person name="Medina M."/>
            <person name="Mochizuki Y."/>
            <person name="Mount S."/>
            <person name="Morishita T."/>
            <person name="Miura S."/>
            <person name="Nakayama A."/>
            <person name="Nishizaka S."/>
            <person name="Nomoto H."/>
            <person name="Ohta F."/>
            <person name="Oishi K."/>
            <person name="Rigoutsos I."/>
            <person name="Sano M."/>
            <person name="Sasaki A."/>
            <person name="Sasakura Y."/>
            <person name="Shoguchi E."/>
            <person name="Shin-i T."/>
            <person name="Spagnuolo A."/>
            <person name="Stainier D."/>
            <person name="Suzuki M.M."/>
            <person name="Tassy O."/>
            <person name="Takatori N."/>
            <person name="Tokuoka M."/>
            <person name="Yagi K."/>
            <person name="Yoshizaki F."/>
            <person name="Wada S."/>
            <person name="Zhang C."/>
            <person name="Hyatt P.D."/>
            <person name="Larimer F."/>
            <person name="Detter C."/>
            <person name="Doggett N."/>
            <person name="Glavina T."/>
            <person name="Hawkins T."/>
            <person name="Richardson P."/>
            <person name="Lucas S."/>
            <person name="Kohara Y."/>
            <person name="Levine M."/>
            <person name="Satoh N."/>
            <person name="Rokhsar D.S."/>
        </authorList>
    </citation>
    <scope>NUCLEOTIDE SEQUENCE [LARGE SCALE GENOMIC DNA]</scope>
</reference>
<dbReference type="InterPro" id="IPR013099">
    <property type="entry name" value="K_chnl_dom"/>
</dbReference>
<feature type="transmembrane region" description="Helical" evidence="13">
    <location>
        <begin position="208"/>
        <end position="228"/>
    </location>
</feature>
<dbReference type="AlphaFoldDB" id="H2XQX8"/>
<protein>
    <submittedName>
        <fullName evidence="15">Potassium channel subfamily K member 10</fullName>
    </submittedName>
</protein>
<dbReference type="GO" id="GO:0005886">
    <property type="term" value="C:plasma membrane"/>
    <property type="evidence" value="ECO:0000318"/>
    <property type="project" value="GO_Central"/>
</dbReference>
<dbReference type="PRINTS" id="PR01095">
    <property type="entry name" value="TASKCHANNEL"/>
</dbReference>
<dbReference type="OrthoDB" id="297496at2759"/>
<dbReference type="GO" id="GO:0071805">
    <property type="term" value="P:potassium ion transmembrane transport"/>
    <property type="evidence" value="ECO:0000318"/>
    <property type="project" value="GO_Central"/>
</dbReference>
<dbReference type="PRINTS" id="PR01333">
    <property type="entry name" value="2POREKCHANEL"/>
</dbReference>
<evidence type="ECO:0000256" key="3">
    <source>
        <dbReference type="ARBA" id="ARBA00022448"/>
    </source>
</evidence>
<dbReference type="STRING" id="7719.ENSCINP00000032062"/>
<evidence type="ECO:0000256" key="2">
    <source>
        <dbReference type="ARBA" id="ARBA00006666"/>
    </source>
</evidence>
<keyword evidence="5 12" id="KW-0812">Transmembrane</keyword>
<keyword evidence="6" id="KW-0631">Potassium channel</keyword>
<dbReference type="KEGG" id="cin:100183963"/>
<dbReference type="GO" id="GO:0022841">
    <property type="term" value="F:potassium ion leak channel activity"/>
    <property type="evidence" value="ECO:0000318"/>
    <property type="project" value="GO_Central"/>
</dbReference>
<keyword evidence="8 13" id="KW-1133">Transmembrane helix</keyword>
<keyword evidence="9 12" id="KW-0406">Ion transport</keyword>
<evidence type="ECO:0000256" key="9">
    <source>
        <dbReference type="ARBA" id="ARBA00023065"/>
    </source>
</evidence>
<keyword evidence="7" id="KW-0630">Potassium</keyword>
<keyword evidence="16" id="KW-1185">Reference proteome</keyword>
<dbReference type="Pfam" id="PF07885">
    <property type="entry name" value="Ion_trans_2"/>
    <property type="match status" value="2"/>
</dbReference>
<dbReference type="InParanoid" id="H2XQX8"/>
<dbReference type="PANTHER" id="PTHR11003:SF330">
    <property type="entry name" value="POTASSIUM CHANNEL DOMAIN-CONTAINING PROTEIN"/>
    <property type="match status" value="1"/>
</dbReference>